<evidence type="ECO:0000256" key="1">
    <source>
        <dbReference type="SAM" id="MobiDB-lite"/>
    </source>
</evidence>
<comment type="caution">
    <text evidence="3">The sequence shown here is derived from an EMBL/GenBank/DDBJ whole genome shotgun (WGS) entry which is preliminary data.</text>
</comment>
<gene>
    <name evidence="3" type="ORF">BSL78_23613</name>
</gene>
<sequence>MILFAEVLFVTIISASRLSRSFEKGHWGFYRSNVWTALRSVRKSDGESYHGEKRLGLSFPRQAISSSNESFPLPPVTTSLEGSSGAFDGRAKRRRTLRTEGTETTLPSIKQLQTNSSHLWSIQQQLLLEMKQPRQRPHSSYQRGSDRKRGAARGFSQLQTVGRPTKPGIHLQ</sequence>
<feature type="signal peptide" evidence="2">
    <location>
        <begin position="1"/>
        <end position="15"/>
    </location>
</feature>
<proteinExistence type="predicted"/>
<protein>
    <submittedName>
        <fullName evidence="3">Uncharacterized protein</fullName>
    </submittedName>
</protein>
<feature type="region of interest" description="Disordered" evidence="1">
    <location>
        <begin position="130"/>
        <end position="172"/>
    </location>
</feature>
<dbReference type="Proteomes" id="UP000230750">
    <property type="component" value="Unassembled WGS sequence"/>
</dbReference>
<evidence type="ECO:0000256" key="2">
    <source>
        <dbReference type="SAM" id="SignalP"/>
    </source>
</evidence>
<dbReference type="AlphaFoldDB" id="A0A2G8JUW9"/>
<reference evidence="3 4" key="1">
    <citation type="journal article" date="2017" name="PLoS Biol.">
        <title>The sea cucumber genome provides insights into morphological evolution and visceral regeneration.</title>
        <authorList>
            <person name="Zhang X."/>
            <person name="Sun L."/>
            <person name="Yuan J."/>
            <person name="Sun Y."/>
            <person name="Gao Y."/>
            <person name="Zhang L."/>
            <person name="Li S."/>
            <person name="Dai H."/>
            <person name="Hamel J.F."/>
            <person name="Liu C."/>
            <person name="Yu Y."/>
            <person name="Liu S."/>
            <person name="Lin W."/>
            <person name="Guo K."/>
            <person name="Jin S."/>
            <person name="Xu P."/>
            <person name="Storey K.B."/>
            <person name="Huan P."/>
            <person name="Zhang T."/>
            <person name="Zhou Y."/>
            <person name="Zhang J."/>
            <person name="Lin C."/>
            <person name="Li X."/>
            <person name="Xing L."/>
            <person name="Huo D."/>
            <person name="Sun M."/>
            <person name="Wang L."/>
            <person name="Mercier A."/>
            <person name="Li F."/>
            <person name="Yang H."/>
            <person name="Xiang J."/>
        </authorList>
    </citation>
    <scope>NUCLEOTIDE SEQUENCE [LARGE SCALE GENOMIC DNA]</scope>
    <source>
        <strain evidence="3">Shaxun</strain>
        <tissue evidence="3">Muscle</tissue>
    </source>
</reference>
<keyword evidence="2" id="KW-0732">Signal</keyword>
<name>A0A2G8JUW9_STIJA</name>
<evidence type="ECO:0000313" key="3">
    <source>
        <dbReference type="EMBL" id="PIK39556.1"/>
    </source>
</evidence>
<evidence type="ECO:0000313" key="4">
    <source>
        <dbReference type="Proteomes" id="UP000230750"/>
    </source>
</evidence>
<feature type="compositionally biased region" description="Polar residues" evidence="1">
    <location>
        <begin position="68"/>
        <end position="82"/>
    </location>
</feature>
<keyword evidence="4" id="KW-1185">Reference proteome</keyword>
<feature type="chain" id="PRO_5013600635" evidence="2">
    <location>
        <begin position="16"/>
        <end position="172"/>
    </location>
</feature>
<feature type="region of interest" description="Disordered" evidence="1">
    <location>
        <begin position="68"/>
        <end position="106"/>
    </location>
</feature>
<organism evidence="3 4">
    <name type="scientific">Stichopus japonicus</name>
    <name type="common">Sea cucumber</name>
    <dbReference type="NCBI Taxonomy" id="307972"/>
    <lineage>
        <taxon>Eukaryota</taxon>
        <taxon>Metazoa</taxon>
        <taxon>Echinodermata</taxon>
        <taxon>Eleutherozoa</taxon>
        <taxon>Echinozoa</taxon>
        <taxon>Holothuroidea</taxon>
        <taxon>Aspidochirotacea</taxon>
        <taxon>Aspidochirotida</taxon>
        <taxon>Stichopodidae</taxon>
        <taxon>Apostichopus</taxon>
    </lineage>
</organism>
<dbReference type="EMBL" id="MRZV01001227">
    <property type="protein sequence ID" value="PIK39556.1"/>
    <property type="molecule type" value="Genomic_DNA"/>
</dbReference>
<accession>A0A2G8JUW9</accession>